<comment type="caution">
    <text evidence="2">The sequence shown here is derived from an EMBL/GenBank/DDBJ whole genome shotgun (WGS) entry which is preliminary data.</text>
</comment>
<reference evidence="2 3" key="1">
    <citation type="submission" date="2019-06" db="EMBL/GenBank/DDBJ databases">
        <title>Sorghum-associated microbial communities from plants grown in Nebraska, USA.</title>
        <authorList>
            <person name="Schachtman D."/>
        </authorList>
    </citation>
    <scope>NUCLEOTIDE SEQUENCE [LARGE SCALE GENOMIC DNA]</scope>
    <source>
        <strain evidence="2 3">1225</strain>
    </source>
</reference>
<dbReference type="AlphaFoldDB" id="A0A561QH10"/>
<accession>A0A561QH10</accession>
<dbReference type="RefSeq" id="WP_145640835.1">
    <property type="nucleotide sequence ID" value="NZ_VIWP01000007.1"/>
</dbReference>
<name>A0A561QH10_9HYPH</name>
<dbReference type="Proteomes" id="UP000320653">
    <property type="component" value="Unassembled WGS sequence"/>
</dbReference>
<keyword evidence="1" id="KW-1133">Transmembrane helix</keyword>
<proteinExistence type="predicted"/>
<organism evidence="2 3">
    <name type="scientific">Neorhizobium alkalisoli</name>
    <dbReference type="NCBI Taxonomy" id="528178"/>
    <lineage>
        <taxon>Bacteria</taxon>
        <taxon>Pseudomonadati</taxon>
        <taxon>Pseudomonadota</taxon>
        <taxon>Alphaproteobacteria</taxon>
        <taxon>Hyphomicrobiales</taxon>
        <taxon>Rhizobiaceae</taxon>
        <taxon>Rhizobium/Agrobacterium group</taxon>
        <taxon>Neorhizobium</taxon>
    </lineage>
</organism>
<keyword evidence="1" id="KW-0472">Membrane</keyword>
<evidence type="ECO:0000313" key="2">
    <source>
        <dbReference type="EMBL" id="TWF49647.1"/>
    </source>
</evidence>
<evidence type="ECO:0000256" key="1">
    <source>
        <dbReference type="SAM" id="Phobius"/>
    </source>
</evidence>
<feature type="transmembrane region" description="Helical" evidence="1">
    <location>
        <begin position="53"/>
        <end position="72"/>
    </location>
</feature>
<gene>
    <name evidence="2" type="ORF">FHW37_10713</name>
</gene>
<evidence type="ECO:0000313" key="3">
    <source>
        <dbReference type="Proteomes" id="UP000320653"/>
    </source>
</evidence>
<keyword evidence="3" id="KW-1185">Reference proteome</keyword>
<sequence>MIKRLYRPIAATNVVHPSAFVFTNNRMNNNVIKFKKREPVKPPRQTPMWLKRLLVLIGVIAAFALVYVYFAMTGGGPPA</sequence>
<protein>
    <submittedName>
        <fullName evidence="2">Uncharacterized protein</fullName>
    </submittedName>
</protein>
<dbReference type="EMBL" id="VIWP01000007">
    <property type="protein sequence ID" value="TWF49647.1"/>
    <property type="molecule type" value="Genomic_DNA"/>
</dbReference>
<keyword evidence="1" id="KW-0812">Transmembrane</keyword>